<feature type="signal peptide" evidence="3">
    <location>
        <begin position="1"/>
        <end position="23"/>
    </location>
</feature>
<evidence type="ECO:0000256" key="2">
    <source>
        <dbReference type="SAM" id="MobiDB-lite"/>
    </source>
</evidence>
<dbReference type="Pfam" id="PF03401">
    <property type="entry name" value="TctC"/>
    <property type="match status" value="1"/>
</dbReference>
<reference evidence="4 5" key="1">
    <citation type="submission" date="2020-06" db="EMBL/GenBank/DDBJ databases">
        <title>Genomic analysis of Salicibibacter sp. NKC21-4.</title>
        <authorList>
            <person name="Oh Y.J."/>
        </authorList>
    </citation>
    <scope>NUCLEOTIDE SEQUENCE [LARGE SCALE GENOMIC DNA]</scope>
    <source>
        <strain evidence="4 5">NKC21-4</strain>
    </source>
</reference>
<accession>A0A7T6Z8V3</accession>
<dbReference type="PIRSF" id="PIRSF017082">
    <property type="entry name" value="YflP"/>
    <property type="match status" value="1"/>
</dbReference>
<dbReference type="InterPro" id="IPR005064">
    <property type="entry name" value="BUG"/>
</dbReference>
<organism evidence="4 5">
    <name type="scientific">Salicibibacter cibi</name>
    <dbReference type="NCBI Taxonomy" id="2743001"/>
    <lineage>
        <taxon>Bacteria</taxon>
        <taxon>Bacillati</taxon>
        <taxon>Bacillota</taxon>
        <taxon>Bacilli</taxon>
        <taxon>Bacillales</taxon>
        <taxon>Bacillaceae</taxon>
        <taxon>Salicibibacter</taxon>
    </lineage>
</organism>
<dbReference type="PANTHER" id="PTHR42928">
    <property type="entry name" value="TRICARBOXYLATE-BINDING PROTEIN"/>
    <property type="match status" value="1"/>
</dbReference>
<feature type="chain" id="PRO_5039350995" evidence="3">
    <location>
        <begin position="24"/>
        <end position="344"/>
    </location>
</feature>
<comment type="similarity">
    <text evidence="1">Belongs to the UPF0065 (bug) family.</text>
</comment>
<proteinExistence type="inferred from homology"/>
<evidence type="ECO:0000313" key="5">
    <source>
        <dbReference type="Proteomes" id="UP000595349"/>
    </source>
</evidence>
<evidence type="ECO:0000256" key="3">
    <source>
        <dbReference type="SAM" id="SignalP"/>
    </source>
</evidence>
<dbReference type="KEGG" id="scib:HUG20_02335"/>
<dbReference type="PANTHER" id="PTHR42928:SF5">
    <property type="entry name" value="BLR1237 PROTEIN"/>
    <property type="match status" value="1"/>
</dbReference>
<keyword evidence="5" id="KW-1185">Reference proteome</keyword>
<dbReference type="EMBL" id="CP054706">
    <property type="protein sequence ID" value="QQK78852.1"/>
    <property type="molecule type" value="Genomic_DNA"/>
</dbReference>
<dbReference type="Proteomes" id="UP000595349">
    <property type="component" value="Chromosome"/>
</dbReference>
<sequence length="344" mass="36272">MLKNLPISLLTVLFAFAITACGADDSGTSDDVETDDNDVADDSETPETDFPEGSVELIVPHDAGGGTDAVARALADATEEHLGESIGVINVEGGGGAVGMTEGATAAPDGHTVTLVTVELVALPHLGLAEISHEDYHPIAQINFDPPALTVPADAPYDTLEEFLDHARENPGEIQMGNGGNGNIWHLSASAIEQVADVEFEHVPFDGANSAVTSLLGGHIDAVPVSPAEVLPQVESGELKTLAIMDDERADVMPDVPTFEEEGVTGTPSIGPWRGLTVPEDTPDEVVEVLSNAFMAGAEEPEFEEFMENNGLDMAVTDGDDFEHLMAEDYEFYGELISDIGFDE</sequence>
<evidence type="ECO:0000313" key="4">
    <source>
        <dbReference type="EMBL" id="QQK78852.1"/>
    </source>
</evidence>
<dbReference type="Gene3D" id="3.40.190.10">
    <property type="entry name" value="Periplasmic binding protein-like II"/>
    <property type="match status" value="1"/>
</dbReference>
<feature type="region of interest" description="Disordered" evidence="2">
    <location>
        <begin position="25"/>
        <end position="52"/>
    </location>
</feature>
<dbReference type="PROSITE" id="PS51257">
    <property type="entry name" value="PROKAR_LIPOPROTEIN"/>
    <property type="match status" value="1"/>
</dbReference>
<gene>
    <name evidence="4" type="ORF">HUG20_02335</name>
</gene>
<dbReference type="AlphaFoldDB" id="A0A7T6Z8V3"/>
<dbReference type="RefSeq" id="WP_200087615.1">
    <property type="nucleotide sequence ID" value="NZ_CP054706.1"/>
</dbReference>
<dbReference type="CDD" id="cd07012">
    <property type="entry name" value="PBP2_Bug_TTT"/>
    <property type="match status" value="1"/>
</dbReference>
<dbReference type="InterPro" id="IPR042100">
    <property type="entry name" value="Bug_dom1"/>
</dbReference>
<dbReference type="Gene3D" id="3.40.190.150">
    <property type="entry name" value="Bordetella uptake gene, domain 1"/>
    <property type="match status" value="1"/>
</dbReference>
<keyword evidence="3" id="KW-0732">Signal</keyword>
<evidence type="ECO:0000256" key="1">
    <source>
        <dbReference type="ARBA" id="ARBA00006987"/>
    </source>
</evidence>
<feature type="compositionally biased region" description="Acidic residues" evidence="2">
    <location>
        <begin position="27"/>
        <end position="50"/>
    </location>
</feature>
<dbReference type="SUPFAM" id="SSF53850">
    <property type="entry name" value="Periplasmic binding protein-like II"/>
    <property type="match status" value="1"/>
</dbReference>
<protein>
    <submittedName>
        <fullName evidence="4">Tripartite tricarboxylate transporter substrate binding protein</fullName>
    </submittedName>
</protein>
<name>A0A7T6Z8V3_9BACI</name>